<dbReference type="GO" id="GO:0016020">
    <property type="term" value="C:membrane"/>
    <property type="evidence" value="ECO:0007669"/>
    <property type="project" value="TreeGrafter"/>
</dbReference>
<keyword evidence="3" id="KW-1185">Reference proteome</keyword>
<reference evidence="2 3" key="1">
    <citation type="journal article" date="2024" name="Nat. Commun.">
        <title>Phylogenomics reveals the evolutionary origins of lichenization in chlorophyte algae.</title>
        <authorList>
            <person name="Puginier C."/>
            <person name="Libourel C."/>
            <person name="Otte J."/>
            <person name="Skaloud P."/>
            <person name="Haon M."/>
            <person name="Grisel S."/>
            <person name="Petersen M."/>
            <person name="Berrin J.G."/>
            <person name="Delaux P.M."/>
            <person name="Dal Grande F."/>
            <person name="Keller J."/>
        </authorList>
    </citation>
    <scope>NUCLEOTIDE SEQUENCE [LARGE SCALE GENOMIC DNA]</scope>
    <source>
        <strain evidence="2 3">SAG 2523</strain>
    </source>
</reference>
<proteinExistence type="inferred from homology"/>
<dbReference type="InterPro" id="IPR029039">
    <property type="entry name" value="Flavoprotein-like_sf"/>
</dbReference>
<organism evidence="2 3">
    <name type="scientific">Apatococcus fuscideae</name>
    <dbReference type="NCBI Taxonomy" id="2026836"/>
    <lineage>
        <taxon>Eukaryota</taxon>
        <taxon>Viridiplantae</taxon>
        <taxon>Chlorophyta</taxon>
        <taxon>core chlorophytes</taxon>
        <taxon>Trebouxiophyceae</taxon>
        <taxon>Chlorellales</taxon>
        <taxon>Chlorellaceae</taxon>
        <taxon>Apatococcus</taxon>
    </lineage>
</organism>
<name>A0AAW1RRE9_9CHLO</name>
<gene>
    <name evidence="2" type="ORF">WJX84_007810</name>
</gene>
<dbReference type="EMBL" id="JALJOV010002027">
    <property type="protein sequence ID" value="KAK9836210.1"/>
    <property type="molecule type" value="Genomic_DNA"/>
</dbReference>
<dbReference type="Proteomes" id="UP001485043">
    <property type="component" value="Unassembled WGS sequence"/>
</dbReference>
<dbReference type="AlphaFoldDB" id="A0AAW1RRE9"/>
<evidence type="ECO:0000313" key="2">
    <source>
        <dbReference type="EMBL" id="KAK9836210.1"/>
    </source>
</evidence>
<evidence type="ECO:0000256" key="1">
    <source>
        <dbReference type="ARBA" id="ARBA00006961"/>
    </source>
</evidence>
<comment type="caution">
    <text evidence="2">The sequence shown here is derived from an EMBL/GenBank/DDBJ whole genome shotgun (WGS) entry which is preliminary data.</text>
</comment>
<comment type="similarity">
    <text evidence="1">Belongs to the WrbA family.</text>
</comment>
<dbReference type="PANTHER" id="PTHR30546">
    <property type="entry name" value="FLAVODOXIN-RELATED PROTEIN WRBA-RELATED"/>
    <property type="match status" value="1"/>
</dbReference>
<accession>A0AAW1RRE9</accession>
<dbReference type="PANTHER" id="PTHR30546:SF23">
    <property type="entry name" value="FLAVOPROTEIN-LIKE PROTEIN YCP4-RELATED"/>
    <property type="match status" value="1"/>
</dbReference>
<protein>
    <submittedName>
        <fullName evidence="2">Uncharacterized protein</fullName>
    </submittedName>
</protein>
<dbReference type="SUPFAM" id="SSF52218">
    <property type="entry name" value="Flavoproteins"/>
    <property type="match status" value="1"/>
</dbReference>
<dbReference type="GO" id="GO:0003955">
    <property type="term" value="F:NAD(P)H dehydrogenase (quinone) activity"/>
    <property type="evidence" value="ECO:0007669"/>
    <property type="project" value="TreeGrafter"/>
</dbReference>
<evidence type="ECO:0000313" key="3">
    <source>
        <dbReference type="Proteomes" id="UP001485043"/>
    </source>
</evidence>
<dbReference type="Gene3D" id="3.40.50.360">
    <property type="match status" value="1"/>
</dbReference>
<sequence length="135" mass="13855">MLMASCLAHPPGSGMCPVNSSSSGTSTGSLWQKGSLYGKPFGRFVSTASQGGGQEVTISSGLSNFVHHGMIFVPVGSTYGPALFDVETLRGGSAWGAGTYAGATGARMPTALELDVAEHQGREFAKVAKRLKVTS</sequence>